<gene>
    <name evidence="1" type="ORF">ACFSR1_17045</name>
</gene>
<protein>
    <submittedName>
        <fullName evidence="1">Acg family FMN-binding oxidoreductase</fullName>
    </submittedName>
</protein>
<dbReference type="PANTHER" id="PTHR23026:SF123">
    <property type="entry name" value="NAD(P)H NITROREDUCTASE RV3131-RELATED"/>
    <property type="match status" value="1"/>
</dbReference>
<dbReference type="Gene3D" id="3.40.109.30">
    <property type="entry name" value="putative nitroreductase (tm1586), domain 2"/>
    <property type="match status" value="1"/>
</dbReference>
<dbReference type="PANTHER" id="PTHR23026">
    <property type="entry name" value="NADPH NITROREDUCTASE"/>
    <property type="match status" value="1"/>
</dbReference>
<evidence type="ECO:0000313" key="2">
    <source>
        <dbReference type="Proteomes" id="UP001597319"/>
    </source>
</evidence>
<dbReference type="Proteomes" id="UP001597319">
    <property type="component" value="Unassembled WGS sequence"/>
</dbReference>
<dbReference type="EMBL" id="JBHULE010000019">
    <property type="protein sequence ID" value="MFD2564391.1"/>
    <property type="molecule type" value="Genomic_DNA"/>
</dbReference>
<comment type="caution">
    <text evidence="1">The sequence shown here is derived from an EMBL/GenBank/DDBJ whole genome shotgun (WGS) entry which is preliminary data.</text>
</comment>
<organism evidence="1 2">
    <name type="scientific">Aquimarina rubra</name>
    <dbReference type="NCBI Taxonomy" id="1920033"/>
    <lineage>
        <taxon>Bacteria</taxon>
        <taxon>Pseudomonadati</taxon>
        <taxon>Bacteroidota</taxon>
        <taxon>Flavobacteriia</taxon>
        <taxon>Flavobacteriales</taxon>
        <taxon>Flavobacteriaceae</taxon>
        <taxon>Aquimarina</taxon>
    </lineage>
</organism>
<dbReference type="Gene3D" id="3.40.109.10">
    <property type="entry name" value="NADH Oxidase"/>
    <property type="match status" value="1"/>
</dbReference>
<keyword evidence="2" id="KW-1185">Reference proteome</keyword>
<dbReference type="RefSeq" id="WP_378294223.1">
    <property type="nucleotide sequence ID" value="NZ_JBHULE010000019.1"/>
</dbReference>
<dbReference type="InterPro" id="IPR050627">
    <property type="entry name" value="Nitroreductase/BluB"/>
</dbReference>
<sequence length="330" mass="38043">MKTIKDNRIGEFKEIIHAATKAPSGHNTQPWSFKITETGIEIHPDLSHELSVVDPNNRELYISIGCALENLLVAANRFHYDYSYEVLEDNTKYFVKVDLEKSRNEKTDPLFSYIDLRQTNRSEYNKKYVPEKTIKELLNIDKEENINIYSFKRGDAYFATIKDHILEGNSIQMNDPGFKSELLEWIRFNAKDVLQNKDGLTYKVMGAPSLPKFIGKPIVRSFLNAKNQNKNDVCKINSSSHFIVFTTKSNTVPNWISLGITLERFLLSATKKRIASAYLNPPCEIETLAKHLKESLPINQEYPNIIIRIGYAEERVAFSPRKDIETLIYN</sequence>
<dbReference type="SUPFAM" id="SSF55469">
    <property type="entry name" value="FMN-dependent nitroreductase-like"/>
    <property type="match status" value="2"/>
</dbReference>
<accession>A0ABW5LJG9</accession>
<proteinExistence type="predicted"/>
<dbReference type="InterPro" id="IPR000415">
    <property type="entry name" value="Nitroreductase-like"/>
</dbReference>
<dbReference type="NCBIfam" id="NF047509">
    <property type="entry name" value="Rv3131_FMN_oxido"/>
    <property type="match status" value="1"/>
</dbReference>
<name>A0ABW5LJG9_9FLAO</name>
<reference evidence="2" key="1">
    <citation type="journal article" date="2019" name="Int. J. Syst. Evol. Microbiol.">
        <title>The Global Catalogue of Microorganisms (GCM) 10K type strain sequencing project: providing services to taxonomists for standard genome sequencing and annotation.</title>
        <authorList>
            <consortium name="The Broad Institute Genomics Platform"/>
            <consortium name="The Broad Institute Genome Sequencing Center for Infectious Disease"/>
            <person name="Wu L."/>
            <person name="Ma J."/>
        </authorList>
    </citation>
    <scope>NUCLEOTIDE SEQUENCE [LARGE SCALE GENOMIC DNA]</scope>
    <source>
        <strain evidence="2">KCTC 52274</strain>
    </source>
</reference>
<evidence type="ECO:0000313" key="1">
    <source>
        <dbReference type="EMBL" id="MFD2564391.1"/>
    </source>
</evidence>